<evidence type="ECO:0000256" key="2">
    <source>
        <dbReference type="SAM" id="Phobius"/>
    </source>
</evidence>
<keyword evidence="2" id="KW-1133">Transmembrane helix</keyword>
<reference evidence="3" key="1">
    <citation type="submission" date="2014-05" db="EMBL/GenBank/DDBJ databases">
        <authorList>
            <person name="Chronopoulou M."/>
        </authorList>
    </citation>
    <scope>NUCLEOTIDE SEQUENCE</scope>
    <source>
        <tissue evidence="3">Whole organism</tissue>
    </source>
</reference>
<feature type="compositionally biased region" description="Polar residues" evidence="1">
    <location>
        <begin position="312"/>
        <end position="328"/>
    </location>
</feature>
<accession>A0A0K2UIG4</accession>
<dbReference type="OrthoDB" id="10679110at2759"/>
<evidence type="ECO:0000256" key="1">
    <source>
        <dbReference type="SAM" id="MobiDB-lite"/>
    </source>
</evidence>
<sequence length="373" mass="42031">MLRGGAGRIIFTPYFLSANILIILFLTIKYWSASNYEFQLLNKVHILEIELKSCKTTLVNSEAEFKHKLENLQTCQTDFQALQNQFDKLTEDFKLKSLDYDRLRKKDDNNKSSLDELSRKCVEDLEECRVFEDKCNQSLKSNEETLHEAKSALEDCSSFAKTVSKENQTETEMFKQTINELNAELLQYKGHAKGSINNMDKQHMPDGELPDIDPEAVIVKSKPVNVSTGMTFHRDENGLPLPILPHGDPNAPRPGPRFSVVNPPPIPKDDINNASIPKDNVNITNSSTERALQKLDQLKEPPKQEGIVANLNGKNNTEIDNGSSNNIKPKNLDAREAESIDYDGEDQDPNGAIDDHEKESAKIEVNPKDPVIK</sequence>
<feature type="transmembrane region" description="Helical" evidence="2">
    <location>
        <begin position="12"/>
        <end position="31"/>
    </location>
</feature>
<proteinExistence type="predicted"/>
<dbReference type="AlphaFoldDB" id="A0A0K2UIG4"/>
<keyword evidence="2" id="KW-0472">Membrane</keyword>
<evidence type="ECO:0000313" key="3">
    <source>
        <dbReference type="EMBL" id="CDW38003.1"/>
    </source>
</evidence>
<protein>
    <submittedName>
        <fullName evidence="3">Uncharacterized protein</fullName>
    </submittedName>
</protein>
<feature type="compositionally biased region" description="Acidic residues" evidence="1">
    <location>
        <begin position="339"/>
        <end position="348"/>
    </location>
</feature>
<feature type="region of interest" description="Disordered" evidence="1">
    <location>
        <begin position="301"/>
        <end position="373"/>
    </location>
</feature>
<dbReference type="KEGG" id="lsm:121129136"/>
<organism evidence="3">
    <name type="scientific">Lepeophtheirus salmonis</name>
    <name type="common">Salmon louse</name>
    <name type="synonym">Caligus salmonis</name>
    <dbReference type="NCBI Taxonomy" id="72036"/>
    <lineage>
        <taxon>Eukaryota</taxon>
        <taxon>Metazoa</taxon>
        <taxon>Ecdysozoa</taxon>
        <taxon>Arthropoda</taxon>
        <taxon>Crustacea</taxon>
        <taxon>Multicrustacea</taxon>
        <taxon>Hexanauplia</taxon>
        <taxon>Copepoda</taxon>
        <taxon>Siphonostomatoida</taxon>
        <taxon>Caligidae</taxon>
        <taxon>Lepeophtheirus</taxon>
    </lineage>
</organism>
<dbReference type="EMBL" id="HACA01020642">
    <property type="protein sequence ID" value="CDW38003.1"/>
    <property type="molecule type" value="Transcribed_RNA"/>
</dbReference>
<name>A0A0K2UIG4_LEPSM</name>
<dbReference type="GeneID" id="121129136"/>
<feature type="compositionally biased region" description="Basic and acidic residues" evidence="1">
    <location>
        <begin position="353"/>
        <end position="373"/>
    </location>
</feature>
<keyword evidence="2" id="KW-0812">Transmembrane</keyword>
<dbReference type="RefSeq" id="XP_040580748.1">
    <property type="nucleotide sequence ID" value="XM_040724814.2"/>
</dbReference>